<evidence type="ECO:0000256" key="1">
    <source>
        <dbReference type="ARBA" id="ARBA00000141"/>
    </source>
</evidence>
<feature type="binding site" evidence="14">
    <location>
        <position position="103"/>
    </location>
    <ligand>
        <name>D-ribulose 5-phosphate</name>
        <dbReference type="ChEBI" id="CHEBI:58121"/>
    </ligand>
</feature>
<comment type="cofactor">
    <cofactor evidence="2">
        <name>Mn(2+)</name>
        <dbReference type="ChEBI" id="CHEBI:29035"/>
    </cofactor>
</comment>
<dbReference type="SUPFAM" id="SSF55821">
    <property type="entry name" value="YrdC/RibB"/>
    <property type="match status" value="1"/>
</dbReference>
<keyword evidence="9 14" id="KW-0686">Riboflavin biosynthesis</keyword>
<dbReference type="GO" id="GO:0008686">
    <property type="term" value="F:3,4-dihydroxy-2-butanone-4-phosphate synthase activity"/>
    <property type="evidence" value="ECO:0007669"/>
    <property type="project" value="UniProtKB-UniRule"/>
</dbReference>
<feature type="site" description="Essential for catalytic activity" evidence="14">
    <location>
        <position position="197"/>
    </location>
</feature>
<dbReference type="HAMAP" id="MF_00180">
    <property type="entry name" value="RibB"/>
    <property type="match status" value="1"/>
</dbReference>
<dbReference type="FunFam" id="3.90.870.10:FF:000001">
    <property type="entry name" value="Riboflavin biosynthesis protein RibBA"/>
    <property type="match status" value="1"/>
</dbReference>
<comment type="function">
    <text evidence="3 14">Catalyzes the conversion of D-ribulose 5-phosphate to formate and 3,4-dihydroxy-2-butanone 4-phosphate.</text>
</comment>
<keyword evidence="16" id="KW-0378">Hydrolase</keyword>
<evidence type="ECO:0000256" key="4">
    <source>
        <dbReference type="ARBA" id="ARBA00004904"/>
    </source>
</evidence>
<evidence type="ECO:0000313" key="17">
    <source>
        <dbReference type="Proteomes" id="UP000253529"/>
    </source>
</evidence>
<comment type="pathway">
    <text evidence="4 14">Cofactor biosynthesis; riboflavin biosynthesis; 2-hydroxy-3-oxobutyl phosphate from D-ribulose 5-phosphate: step 1/1.</text>
</comment>
<organism evidence="16 17">
    <name type="scientific">Roseiarcus fermentans</name>
    <dbReference type="NCBI Taxonomy" id="1473586"/>
    <lineage>
        <taxon>Bacteria</taxon>
        <taxon>Pseudomonadati</taxon>
        <taxon>Pseudomonadota</taxon>
        <taxon>Alphaproteobacteria</taxon>
        <taxon>Hyphomicrobiales</taxon>
        <taxon>Roseiarcaceae</taxon>
        <taxon>Roseiarcus</taxon>
    </lineage>
</organism>
<reference evidence="16 17" key="1">
    <citation type="submission" date="2018-06" db="EMBL/GenBank/DDBJ databases">
        <title>Genomic Encyclopedia of Type Strains, Phase IV (KMG-IV): sequencing the most valuable type-strain genomes for metagenomic binning, comparative biology and taxonomic classification.</title>
        <authorList>
            <person name="Goeker M."/>
        </authorList>
    </citation>
    <scope>NUCLEOTIDE SEQUENCE [LARGE SCALE GENOMIC DNA]</scope>
    <source>
        <strain evidence="16 17">DSM 24875</strain>
    </source>
</reference>
<dbReference type="SUPFAM" id="SSF142695">
    <property type="entry name" value="RibA-like"/>
    <property type="match status" value="1"/>
</dbReference>
<protein>
    <recommendedName>
        <fullName evidence="8 14">3,4-dihydroxy-2-butanone 4-phosphate synthase</fullName>
        <shortName evidence="14">DHBP synthase</shortName>
        <ecNumber evidence="7 14">4.1.99.12</ecNumber>
    </recommendedName>
</protein>
<dbReference type="GO" id="GO:0030145">
    <property type="term" value="F:manganese ion binding"/>
    <property type="evidence" value="ECO:0007669"/>
    <property type="project" value="UniProtKB-UniRule"/>
</dbReference>
<feature type="binding site" evidence="14">
    <location>
        <begin position="211"/>
        <end position="215"/>
    </location>
    <ligand>
        <name>D-ribulose 5-phosphate</name>
        <dbReference type="ChEBI" id="CHEBI:58121"/>
    </ligand>
</feature>
<dbReference type="InterPro" id="IPR000422">
    <property type="entry name" value="DHBP_synthase_RibB"/>
</dbReference>
<dbReference type="NCBIfam" id="TIGR00506">
    <property type="entry name" value="ribB"/>
    <property type="match status" value="1"/>
</dbReference>
<evidence type="ECO:0000256" key="3">
    <source>
        <dbReference type="ARBA" id="ARBA00002284"/>
    </source>
</evidence>
<dbReference type="PANTHER" id="PTHR21327:SF18">
    <property type="entry name" value="3,4-DIHYDROXY-2-BUTANONE 4-PHOSPHATE SYNTHASE"/>
    <property type="match status" value="1"/>
</dbReference>
<keyword evidence="12 14" id="KW-0464">Manganese</keyword>
<dbReference type="InterPro" id="IPR032677">
    <property type="entry name" value="GTP_cyclohydro_II"/>
</dbReference>
<dbReference type="EC" id="4.1.99.12" evidence="7 14"/>
<accession>A0A366ENI3</accession>
<comment type="similarity">
    <text evidence="5">In the N-terminal section; belongs to the DHBP synthase family.</text>
</comment>
<proteinExistence type="inferred from homology"/>
<dbReference type="Pfam" id="PF00925">
    <property type="entry name" value="GTP_cyclohydro2"/>
    <property type="match status" value="1"/>
</dbReference>
<comment type="cofactor">
    <cofactor evidence="14">
        <name>Mg(2+)</name>
        <dbReference type="ChEBI" id="CHEBI:18420"/>
    </cofactor>
    <cofactor evidence="14">
        <name>Mn(2+)</name>
        <dbReference type="ChEBI" id="CHEBI:29035"/>
    </cofactor>
    <text evidence="14">Binds 2 divalent metal cations per subunit. Magnesium or manganese.</text>
</comment>
<evidence type="ECO:0000256" key="13">
    <source>
        <dbReference type="ARBA" id="ARBA00023239"/>
    </source>
</evidence>
<evidence type="ECO:0000256" key="5">
    <source>
        <dbReference type="ARBA" id="ARBA00005520"/>
    </source>
</evidence>
<dbReference type="GO" id="GO:0000287">
    <property type="term" value="F:magnesium ion binding"/>
    <property type="evidence" value="ECO:0007669"/>
    <property type="project" value="UniProtKB-UniRule"/>
</dbReference>
<dbReference type="OrthoDB" id="9793111at2"/>
<dbReference type="Pfam" id="PF00926">
    <property type="entry name" value="DHBP_synthase"/>
    <property type="match status" value="1"/>
</dbReference>
<comment type="caution">
    <text evidence="16">The sequence shown here is derived from an EMBL/GenBank/DDBJ whole genome shotgun (WGS) entry which is preliminary data.</text>
</comment>
<dbReference type="GO" id="GO:0009231">
    <property type="term" value="P:riboflavin biosynthetic process"/>
    <property type="evidence" value="ECO:0007669"/>
    <property type="project" value="UniProtKB-UniRule"/>
</dbReference>
<feature type="domain" description="GTP cyclohydrolase II" evidence="15">
    <location>
        <begin position="279"/>
        <end position="423"/>
    </location>
</feature>
<dbReference type="GO" id="GO:0005829">
    <property type="term" value="C:cytosol"/>
    <property type="evidence" value="ECO:0007669"/>
    <property type="project" value="TreeGrafter"/>
</dbReference>
<dbReference type="UniPathway" id="UPA00275">
    <property type="reaction ID" value="UER00399"/>
</dbReference>
<evidence type="ECO:0000313" key="16">
    <source>
        <dbReference type="EMBL" id="RBP03250.1"/>
    </source>
</evidence>
<keyword evidence="17" id="KW-1185">Reference proteome</keyword>
<gene>
    <name evidence="14" type="primary">ribB</name>
    <name evidence="16" type="ORF">DFR50_1453</name>
</gene>
<comment type="similarity">
    <text evidence="6">In the C-terminal section; belongs to the GTP cyclohydrolase II family.</text>
</comment>
<evidence type="ECO:0000256" key="7">
    <source>
        <dbReference type="ARBA" id="ARBA00012153"/>
    </source>
</evidence>
<evidence type="ECO:0000256" key="10">
    <source>
        <dbReference type="ARBA" id="ARBA00022723"/>
    </source>
</evidence>
<keyword evidence="11 14" id="KW-0460">Magnesium</keyword>
<feature type="binding site" evidence="14">
    <location>
        <position position="99"/>
    </location>
    <ligand>
        <name>Mg(2+)</name>
        <dbReference type="ChEBI" id="CHEBI:18420"/>
        <label>2</label>
    </ligand>
</feature>
<dbReference type="EMBL" id="QNRK01000045">
    <property type="protein sequence ID" value="RBP03250.1"/>
    <property type="molecule type" value="Genomic_DNA"/>
</dbReference>
<comment type="similarity">
    <text evidence="14">Belongs to the DHBP synthase family.</text>
</comment>
<evidence type="ECO:0000256" key="8">
    <source>
        <dbReference type="ARBA" id="ARBA00018836"/>
    </source>
</evidence>
<dbReference type="InterPro" id="IPR017945">
    <property type="entry name" value="DHBP_synth_RibB-like_a/b_dom"/>
</dbReference>
<dbReference type="InterPro" id="IPR036144">
    <property type="entry name" value="RibA-like_sf"/>
</dbReference>
<dbReference type="Proteomes" id="UP000253529">
    <property type="component" value="Unassembled WGS sequence"/>
</dbReference>
<comment type="subunit">
    <text evidence="14">Homodimer.</text>
</comment>
<comment type="catalytic activity">
    <reaction evidence="1 14">
        <text>D-ribulose 5-phosphate = (2S)-2-hydroxy-3-oxobutyl phosphate + formate + H(+)</text>
        <dbReference type="Rhea" id="RHEA:18457"/>
        <dbReference type="ChEBI" id="CHEBI:15378"/>
        <dbReference type="ChEBI" id="CHEBI:15740"/>
        <dbReference type="ChEBI" id="CHEBI:58121"/>
        <dbReference type="ChEBI" id="CHEBI:58830"/>
        <dbReference type="EC" id="4.1.99.12"/>
    </reaction>
</comment>
<feature type="site" description="Essential for catalytic activity" evidence="14">
    <location>
        <position position="235"/>
    </location>
</feature>
<name>A0A366ENI3_9HYPH</name>
<feature type="binding site" evidence="14">
    <location>
        <position position="214"/>
    </location>
    <ligand>
        <name>Mg(2+)</name>
        <dbReference type="ChEBI" id="CHEBI:18420"/>
        <label>2</label>
    </ligand>
</feature>
<evidence type="ECO:0000256" key="14">
    <source>
        <dbReference type="HAMAP-Rule" id="MF_00180"/>
    </source>
</evidence>
<keyword evidence="13 14" id="KW-0456">Lyase</keyword>
<dbReference type="RefSeq" id="WP_113892854.1">
    <property type="nucleotide sequence ID" value="NZ_QNRK01000045.1"/>
</dbReference>
<evidence type="ECO:0000256" key="12">
    <source>
        <dbReference type="ARBA" id="ARBA00023211"/>
    </source>
</evidence>
<dbReference type="Gene3D" id="3.90.870.10">
    <property type="entry name" value="DHBP synthase"/>
    <property type="match status" value="1"/>
</dbReference>
<dbReference type="PIRSF" id="PIRSF001259">
    <property type="entry name" value="RibA"/>
    <property type="match status" value="1"/>
</dbReference>
<feature type="binding site" evidence="14">
    <location>
        <begin position="98"/>
        <end position="99"/>
    </location>
    <ligand>
        <name>D-ribulose 5-phosphate</name>
        <dbReference type="ChEBI" id="CHEBI:58121"/>
    </ligand>
</feature>
<dbReference type="PANTHER" id="PTHR21327">
    <property type="entry name" value="GTP CYCLOHYDROLASE II-RELATED"/>
    <property type="match status" value="1"/>
</dbReference>
<feature type="binding site" evidence="14">
    <location>
        <position position="99"/>
    </location>
    <ligand>
        <name>Mg(2+)</name>
        <dbReference type="ChEBI" id="CHEBI:18420"/>
        <label>1</label>
    </ligand>
</feature>
<dbReference type="GO" id="GO:0003935">
    <property type="term" value="F:GTP cyclohydrolase II activity"/>
    <property type="evidence" value="ECO:0007669"/>
    <property type="project" value="TreeGrafter"/>
</dbReference>
<dbReference type="AlphaFoldDB" id="A0A366ENI3"/>
<keyword evidence="10 14" id="KW-0479">Metal-binding</keyword>
<evidence type="ECO:0000259" key="15">
    <source>
        <dbReference type="Pfam" id="PF00925"/>
    </source>
</evidence>
<evidence type="ECO:0000256" key="9">
    <source>
        <dbReference type="ARBA" id="ARBA00022619"/>
    </source>
</evidence>
<evidence type="ECO:0000256" key="11">
    <source>
        <dbReference type="ARBA" id="ARBA00022842"/>
    </source>
</evidence>
<evidence type="ECO:0000256" key="2">
    <source>
        <dbReference type="ARBA" id="ARBA00001936"/>
    </source>
</evidence>
<sequence>MKLADWLRQNAVTRVEFARRIGVSPGAVTLICRDDGAWLSRETAERIVAETRGAVTPNDFLLHPPTGRKGHDMNHPVTKAIEAFARGAIVVVTDDDDRENEGDMIVAASLCTTEAMAFIIRNGCGIVCAPLTADNARRLNLPPMVAANDAPLGTAFTVSVDVKHGMTTGISAEQRCNTVRALANGNMGASDFVRPGHVFPLIAKEGGVLMRSGHTEAAIDLCRLAKLPMVAVICELANDDGTVMVGPQIAAFAEKHGLERISVADLIAYREGREKLVERFATFPVETPFGELKGYAYRTPFDTVTHFAFVHGSIGDGRDMPARLHRCDIINDVFGGGSIPKVLQQFKDEGRGVLVYLRDGSAGVPANFGAEAAGSDGARAQQWREVGLGAQILRDLGVSSIRLRTNHPRTYVGLSGFGIEIAAVEPIEG</sequence>
<dbReference type="Gene3D" id="3.40.50.10990">
    <property type="entry name" value="GTP cyclohydrolase II"/>
    <property type="match status" value="1"/>
</dbReference>
<evidence type="ECO:0000256" key="6">
    <source>
        <dbReference type="ARBA" id="ARBA00008976"/>
    </source>
</evidence>